<keyword evidence="3" id="KW-0378">Hydrolase</keyword>
<organism evidence="3 4">
    <name type="scientific">Labilibaculum antarcticum</name>
    <dbReference type="NCBI Taxonomy" id="1717717"/>
    <lineage>
        <taxon>Bacteria</taxon>
        <taxon>Pseudomonadati</taxon>
        <taxon>Bacteroidota</taxon>
        <taxon>Bacteroidia</taxon>
        <taxon>Marinilabiliales</taxon>
        <taxon>Marinifilaceae</taxon>
        <taxon>Labilibaculum</taxon>
    </lineage>
</organism>
<name>A0A1Y1CFY2_9BACT</name>
<keyword evidence="1" id="KW-0677">Repeat</keyword>
<dbReference type="PANTHER" id="PTHR43739:SF5">
    <property type="entry name" value="EXO-ALPHA-SIALIDASE"/>
    <property type="match status" value="1"/>
</dbReference>
<dbReference type="SUPFAM" id="SSF110296">
    <property type="entry name" value="Oligoxyloglucan reducing end-specific cellobiohydrolase"/>
    <property type="match status" value="1"/>
</dbReference>
<dbReference type="GO" id="GO:0016787">
    <property type="term" value="F:hydrolase activity"/>
    <property type="evidence" value="ECO:0007669"/>
    <property type="project" value="UniProtKB-KW"/>
</dbReference>
<dbReference type="InterPro" id="IPR052025">
    <property type="entry name" value="Xyloglucanase_GH74"/>
</dbReference>
<feature type="domain" description="Sortilin N-terminal" evidence="2">
    <location>
        <begin position="172"/>
        <end position="304"/>
    </location>
</feature>
<protein>
    <submittedName>
        <fullName evidence="3">Glycosyl hydrolase</fullName>
    </submittedName>
</protein>
<proteinExistence type="predicted"/>
<dbReference type="KEGG" id="mbas:ALGA_0891"/>
<dbReference type="AlphaFoldDB" id="A0A1Y1CFY2"/>
<accession>A0A1Y1CFY2</accession>
<evidence type="ECO:0000313" key="4">
    <source>
        <dbReference type="Proteomes" id="UP000218267"/>
    </source>
</evidence>
<reference evidence="4" key="2">
    <citation type="journal article" date="2020" name="Antonie Van Leeuwenhoek">
        <title>Labilibaculum antarcticum sp. nov., a novel facultative anaerobic, psychrotorelant bacterium isolated from marine sediment of Antarctica.</title>
        <authorList>
            <person name="Watanabe M."/>
            <person name="Kojima H."/>
            <person name="Fukui M."/>
        </authorList>
    </citation>
    <scope>NUCLEOTIDE SEQUENCE [LARGE SCALE GENOMIC DNA]</scope>
    <source>
        <strain evidence="4">SPP2</strain>
    </source>
</reference>
<dbReference type="GO" id="GO:0010411">
    <property type="term" value="P:xyloglucan metabolic process"/>
    <property type="evidence" value="ECO:0007669"/>
    <property type="project" value="TreeGrafter"/>
</dbReference>
<dbReference type="Gene3D" id="2.130.10.10">
    <property type="entry name" value="YVTN repeat-like/Quinoprotein amine dehydrogenase"/>
    <property type="match status" value="5"/>
</dbReference>
<dbReference type="Pfam" id="PF15902">
    <property type="entry name" value="Sortilin-Vps10"/>
    <property type="match status" value="1"/>
</dbReference>
<dbReference type="InterPro" id="IPR031778">
    <property type="entry name" value="Sortilin_N"/>
</dbReference>
<dbReference type="PANTHER" id="PTHR43739">
    <property type="entry name" value="XYLOGLUCANASE (EUROFUNG)"/>
    <property type="match status" value="1"/>
</dbReference>
<sequence>MLIQPGFLQAKKKTTEPVVDSLLNSKLVNGLKFRNIGPATTSGRIADFAVNPNNHSEYYVGIASGNIFKTINNGTTWQPVFDKYGSYSIGVVTMDPNNSNVVWAGTGENNHQRALAYGDGVYKTMDGGKSWKNMGLKESRHIGGIVVDPRNSNIVFVAAEGSVWGPGGDRGLYKTTDGGESWNKVLEISENTGVNNVIIDPVEPNIMYATSEQRRRHVYAKINGGPESAIYKSTDGGENWRKLKSGLPEVDMGGMGIAVSPVNHNYVYAIIEAAEDKSGFFRSTDRGESWTKMSDYASSGQYYNEIYCDPLDINKVYSVETRSQFTEDGGKTWTRMGLKDRHVDDHALWIDPSDTNHFMIGGDGGIYESFDAGDTYLFKCNLSVTQFYRVQVDNALPFYNVYGGTQDNNTLGGPSQNISKKGVTNADWEPILGGDGFWAQIDPTDPNIVYCEYQYGNLYRYDKKSGEKIEIKAREPKGEPAYKWNWNAPVILSHHLNTRLYAAANKLLQSDDRGNTWKVISGDLTTGKDRDSFKVMGQYWSADAVKKHVSTSQFGTIISLAESPLKENFLYVGTDDGLIQVSENGGEQWVKYSSFPGIPQYTYVSDLLPSKHNENVIYASFDNRKRDDFKPYILKSSDKGKTWTNIAGNLPENGTVHTIEQDFIDPELLFVGTEFGVFFTKDEGENWIQLKSGIPTIAVRDLTIQKREGDLVAASFGRGFFILDDYSPLRSVTSQMIEQEAQLFPVKDALMYIQKGGKGSMGSTYFTAPNPEFGAVFTYYLKEVPKTAKQIRQEKEKELTKAGSYIPQPSWKEMEDEAKEVAPYLVFVVKDMDGNEVRRVADKAQKGINRTHWDLRFQSLNPIKDNEFKPTKEAKSGMLAMPGAYQVEMGMVRNGEYKLLTDAVSFKAVTLNNTSLPAENRAELVAFQQKVANMSRAIQGSMQLSNSYKSKINAIKMALLQTPGAGANLSAKVKDLQQEVDAIDFLFNGVEARASGEEIPPAQIPISNRIDNIIGAHWASTSGVTQTQKEQFKILKEEFPLALQRLHAVAKEMKMIEAELEKVGAPWTPDRLPVYEVE</sequence>
<evidence type="ECO:0000259" key="2">
    <source>
        <dbReference type="Pfam" id="PF15902"/>
    </source>
</evidence>
<dbReference type="CDD" id="cd15482">
    <property type="entry name" value="Sialidase_non-viral"/>
    <property type="match status" value="1"/>
</dbReference>
<reference evidence="3 4" key="1">
    <citation type="journal article" date="2018" name="Mar. Genomics">
        <title>Complete genome sequence of Marinifilaceae bacterium strain SPP2, isolated from the Antarctic marine sediment.</title>
        <authorList>
            <person name="Watanabe M."/>
            <person name="Kojima H."/>
            <person name="Fukui M."/>
        </authorList>
    </citation>
    <scope>NUCLEOTIDE SEQUENCE [LARGE SCALE GENOMIC DNA]</scope>
    <source>
        <strain evidence="3 4">SPP2</strain>
    </source>
</reference>
<evidence type="ECO:0000256" key="1">
    <source>
        <dbReference type="ARBA" id="ARBA00022737"/>
    </source>
</evidence>
<dbReference type="InterPro" id="IPR015943">
    <property type="entry name" value="WD40/YVTN_repeat-like_dom_sf"/>
</dbReference>
<keyword evidence="4" id="KW-1185">Reference proteome</keyword>
<gene>
    <name evidence="3" type="ORF">ALGA_0891</name>
</gene>
<evidence type="ECO:0000313" key="3">
    <source>
        <dbReference type="EMBL" id="BAX79278.1"/>
    </source>
</evidence>
<dbReference type="Proteomes" id="UP000218267">
    <property type="component" value="Chromosome"/>
</dbReference>
<dbReference type="EMBL" id="AP018042">
    <property type="protein sequence ID" value="BAX79278.1"/>
    <property type="molecule type" value="Genomic_DNA"/>
</dbReference>